<keyword evidence="4" id="KW-1185">Reference proteome</keyword>
<keyword evidence="3" id="KW-0378">Hydrolase</keyword>
<comment type="caution">
    <text evidence="3">The sequence shown here is derived from an EMBL/GenBank/DDBJ whole genome shotgun (WGS) entry which is preliminary data.</text>
</comment>
<dbReference type="SUPFAM" id="SSF52266">
    <property type="entry name" value="SGNH hydrolase"/>
    <property type="match status" value="1"/>
</dbReference>
<dbReference type="InterPro" id="IPR053140">
    <property type="entry name" value="GDSL_Rv0518-like"/>
</dbReference>
<feature type="chain" id="PRO_5047084039" evidence="1">
    <location>
        <begin position="26"/>
        <end position="408"/>
    </location>
</feature>
<feature type="signal peptide" evidence="1">
    <location>
        <begin position="1"/>
        <end position="25"/>
    </location>
</feature>
<dbReference type="PANTHER" id="PTHR43784:SF2">
    <property type="entry name" value="GDSL-LIKE LIPASE_ACYLHYDROLASE, PUTATIVE (AFU_ORTHOLOGUE AFUA_2G00820)-RELATED"/>
    <property type="match status" value="1"/>
</dbReference>
<sequence length="408" mass="42688">MRIHRLAVPLLATGILAALSAPTSATTATAARTDRWTGTWASAVQRPMGATWQGKNWSLDGFANSSLRQVVRISAGGSQLRVRLSNRYGTGPLRLTGATVAKAGPGASTVPGTTRNLTFRHLASVAVPAGQDAVSDATPLRTTALERLTITLYFATPTGPATFHESAAATTYRASGEHRTDPSAGAFRDESHSSYYLTGVDVAGTSTRSAVVAFGDSITDGVSSTRNADNRYPDQLAERVAASGRRLSVVNAGLSGNRLLADSECCGVSALHRFRHDVLSQPGVRTVIVSQGLNDLGFNPDVTAAQLIAGHRQLITAAHRYGVRIVGGTITPMKGSMLDSARGELVRQQVNQWIRTSGEYDAVVDFAAVLADPADPTALRSSYDAGDALHPNDAGLAALAAAIDISSL</sequence>
<feature type="domain" description="SGNH hydrolase-type esterase" evidence="2">
    <location>
        <begin position="213"/>
        <end position="396"/>
    </location>
</feature>
<evidence type="ECO:0000313" key="3">
    <source>
        <dbReference type="EMBL" id="GAA1671290.1"/>
    </source>
</evidence>
<reference evidence="4" key="1">
    <citation type="journal article" date="2019" name="Int. J. Syst. Evol. Microbiol.">
        <title>The Global Catalogue of Microorganisms (GCM) 10K type strain sequencing project: providing services to taxonomists for standard genome sequencing and annotation.</title>
        <authorList>
            <consortium name="The Broad Institute Genomics Platform"/>
            <consortium name="The Broad Institute Genome Sequencing Center for Infectious Disease"/>
            <person name="Wu L."/>
            <person name="Ma J."/>
        </authorList>
    </citation>
    <scope>NUCLEOTIDE SEQUENCE [LARGE SCALE GENOMIC DNA]</scope>
    <source>
        <strain evidence="4">JCM 14307</strain>
    </source>
</reference>
<dbReference type="GO" id="GO:0016787">
    <property type="term" value="F:hydrolase activity"/>
    <property type="evidence" value="ECO:0007669"/>
    <property type="project" value="UniProtKB-KW"/>
</dbReference>
<name>A0ABP4SGA9_9ACTN</name>
<proteinExistence type="predicted"/>
<evidence type="ECO:0000259" key="2">
    <source>
        <dbReference type="Pfam" id="PF13472"/>
    </source>
</evidence>
<dbReference type="Gene3D" id="3.40.50.1110">
    <property type="entry name" value="SGNH hydrolase"/>
    <property type="match status" value="1"/>
</dbReference>
<accession>A0ABP4SGA9</accession>
<evidence type="ECO:0000313" key="4">
    <source>
        <dbReference type="Proteomes" id="UP001500280"/>
    </source>
</evidence>
<dbReference type="Proteomes" id="UP001500280">
    <property type="component" value="Unassembled WGS sequence"/>
</dbReference>
<evidence type="ECO:0000256" key="1">
    <source>
        <dbReference type="SAM" id="SignalP"/>
    </source>
</evidence>
<organism evidence="3 4">
    <name type="scientific">Kribbella yunnanensis</name>
    <dbReference type="NCBI Taxonomy" id="190194"/>
    <lineage>
        <taxon>Bacteria</taxon>
        <taxon>Bacillati</taxon>
        <taxon>Actinomycetota</taxon>
        <taxon>Actinomycetes</taxon>
        <taxon>Propionibacteriales</taxon>
        <taxon>Kribbellaceae</taxon>
        <taxon>Kribbella</taxon>
    </lineage>
</organism>
<dbReference type="InterPro" id="IPR036514">
    <property type="entry name" value="SGNH_hydro_sf"/>
</dbReference>
<dbReference type="PANTHER" id="PTHR43784">
    <property type="entry name" value="GDSL-LIKE LIPASE/ACYLHYDROLASE, PUTATIVE (AFU_ORTHOLOGUE AFUA_2G00820)-RELATED"/>
    <property type="match status" value="1"/>
</dbReference>
<dbReference type="EMBL" id="BAAANF010000003">
    <property type="protein sequence ID" value="GAA1671290.1"/>
    <property type="molecule type" value="Genomic_DNA"/>
</dbReference>
<gene>
    <name evidence="3" type="ORF">GCM10009745_12460</name>
</gene>
<keyword evidence="1" id="KW-0732">Signal</keyword>
<dbReference type="Pfam" id="PF13472">
    <property type="entry name" value="Lipase_GDSL_2"/>
    <property type="match status" value="1"/>
</dbReference>
<protein>
    <submittedName>
        <fullName evidence="3">SGNH/GDSL hydrolase family protein</fullName>
    </submittedName>
</protein>
<dbReference type="InterPro" id="IPR013830">
    <property type="entry name" value="SGNH_hydro"/>
</dbReference>
<dbReference type="RefSeq" id="WP_344146345.1">
    <property type="nucleotide sequence ID" value="NZ_BAAANF010000003.1"/>
</dbReference>
<dbReference type="CDD" id="cd01830">
    <property type="entry name" value="XynE_like"/>
    <property type="match status" value="1"/>
</dbReference>